<evidence type="ECO:0000313" key="2">
    <source>
        <dbReference type="EMBL" id="KAJ6404260.1"/>
    </source>
</evidence>
<proteinExistence type="predicted"/>
<dbReference type="EMBL" id="JAPFFJ010000017">
    <property type="protein sequence ID" value="KAJ6404260.1"/>
    <property type="molecule type" value="Genomic_DNA"/>
</dbReference>
<protein>
    <submittedName>
        <fullName evidence="2">Uncharacterized protein</fullName>
    </submittedName>
</protein>
<name>A0AAD6NT91_9ROSI</name>
<evidence type="ECO:0000313" key="3">
    <source>
        <dbReference type="Proteomes" id="UP001162972"/>
    </source>
</evidence>
<reference evidence="2 3" key="1">
    <citation type="journal article" date="2023" name="Int. J. Mol. Sci.">
        <title>De Novo Assembly and Annotation of 11 Diverse Shrub Willow (Salix) Genomes Reveals Novel Gene Organization in Sex-Linked Regions.</title>
        <authorList>
            <person name="Hyden B."/>
            <person name="Feng K."/>
            <person name="Yates T.B."/>
            <person name="Jawdy S."/>
            <person name="Cereghino C."/>
            <person name="Smart L.B."/>
            <person name="Muchero W."/>
        </authorList>
    </citation>
    <scope>NUCLEOTIDE SEQUENCE [LARGE SCALE GENOMIC DNA]</scope>
    <source>
        <tissue evidence="2">Shoot tip</tissue>
    </source>
</reference>
<organism evidence="2 3">
    <name type="scientific">Salix udensis</name>
    <dbReference type="NCBI Taxonomy" id="889485"/>
    <lineage>
        <taxon>Eukaryota</taxon>
        <taxon>Viridiplantae</taxon>
        <taxon>Streptophyta</taxon>
        <taxon>Embryophyta</taxon>
        <taxon>Tracheophyta</taxon>
        <taxon>Spermatophyta</taxon>
        <taxon>Magnoliopsida</taxon>
        <taxon>eudicotyledons</taxon>
        <taxon>Gunneridae</taxon>
        <taxon>Pentapetalae</taxon>
        <taxon>rosids</taxon>
        <taxon>fabids</taxon>
        <taxon>Malpighiales</taxon>
        <taxon>Salicaceae</taxon>
        <taxon>Saliceae</taxon>
        <taxon>Salix</taxon>
    </lineage>
</organism>
<evidence type="ECO:0000256" key="1">
    <source>
        <dbReference type="SAM" id="MobiDB-lite"/>
    </source>
</evidence>
<feature type="region of interest" description="Disordered" evidence="1">
    <location>
        <begin position="45"/>
        <end position="101"/>
    </location>
</feature>
<gene>
    <name evidence="2" type="ORF">OIU84_012444</name>
</gene>
<accession>A0AAD6NT91</accession>
<feature type="compositionally biased region" description="Basic and acidic residues" evidence="1">
    <location>
        <begin position="47"/>
        <end position="67"/>
    </location>
</feature>
<feature type="compositionally biased region" description="Acidic residues" evidence="1">
    <location>
        <begin position="146"/>
        <end position="156"/>
    </location>
</feature>
<feature type="compositionally biased region" description="Basic and acidic residues" evidence="1">
    <location>
        <begin position="84"/>
        <end position="101"/>
    </location>
</feature>
<comment type="caution">
    <text evidence="2">The sequence shown here is derived from an EMBL/GenBank/DDBJ whole genome shotgun (WGS) entry which is preliminary data.</text>
</comment>
<dbReference type="Proteomes" id="UP001162972">
    <property type="component" value="Chromosome 2"/>
</dbReference>
<keyword evidence="3" id="KW-1185">Reference proteome</keyword>
<sequence>MTMQMRFRKEVTRVKYRSLQRKCLLIAIKWEISMVLRIRETTVNQRTETKKRDPHQPARETPFRAEKVSSLSNKLGDFHGSCRNKREYTEPNNRNQERDSHQSIVLAQIVKQNRLMLQQNLWISHPAKHHLLWGEKDVEGGLFESTPEEGYSESSEEGSPIVKGCREGDNFSPETATAERSNFMLHPTKGSATTMLKNSENLVPPHLL</sequence>
<feature type="region of interest" description="Disordered" evidence="1">
    <location>
        <begin position="143"/>
        <end position="181"/>
    </location>
</feature>
<dbReference type="AlphaFoldDB" id="A0AAD6NT91"/>